<keyword evidence="10" id="KW-0238">DNA-binding</keyword>
<dbReference type="RefSeq" id="WP_006417605.1">
    <property type="nucleotide sequence ID" value="NZ_AENN01000001.1"/>
</dbReference>
<dbReference type="Proteomes" id="UP000005990">
    <property type="component" value="Unassembled WGS sequence"/>
</dbReference>
<dbReference type="EMBL" id="AENN01000001">
    <property type="protein sequence ID" value="EFR32126.1"/>
    <property type="molecule type" value="Genomic_DNA"/>
</dbReference>
<sequence>MAGTMTQERMARILDQLRLLIEDPVSELNFENPFQLLVAVILSAQTTDKQVNKLTPSLFERFPDAQSLAQASPSQVEPYIKSIGLFHNKAKYLVATGKRLVEDFGGQVPDNRKDLESLPGVGRKTANVVLGQAFGQPAIAVDTHVERVAKAMGVVDQAASPLQVEKALMALIPENQWVEAHHLLLLFGRYYAKANVKDWTQFVDMSQIDIDKKR</sequence>
<evidence type="ECO:0000256" key="4">
    <source>
        <dbReference type="ARBA" id="ARBA00022763"/>
    </source>
</evidence>
<evidence type="ECO:0000256" key="2">
    <source>
        <dbReference type="ARBA" id="ARBA00022485"/>
    </source>
</evidence>
<dbReference type="GO" id="GO:0051539">
    <property type="term" value="F:4 iron, 4 sulfur cluster binding"/>
    <property type="evidence" value="ECO:0007669"/>
    <property type="project" value="UniProtKB-KW"/>
</dbReference>
<dbReference type="InterPro" id="IPR005759">
    <property type="entry name" value="Nth"/>
</dbReference>
<proteinExistence type="inferred from homology"/>
<dbReference type="AlphaFoldDB" id="E4KLU5"/>
<dbReference type="Pfam" id="PF00730">
    <property type="entry name" value="HhH-GPD"/>
    <property type="match status" value="1"/>
</dbReference>
<keyword evidence="7" id="KW-0411">Iron-sulfur</keyword>
<keyword evidence="8 10" id="KW-0234">DNA repair</keyword>
<dbReference type="PIRSF" id="PIRSF001435">
    <property type="entry name" value="Nth"/>
    <property type="match status" value="1"/>
</dbReference>
<evidence type="ECO:0000256" key="5">
    <source>
        <dbReference type="ARBA" id="ARBA00022801"/>
    </source>
</evidence>
<evidence type="ECO:0000256" key="10">
    <source>
        <dbReference type="HAMAP-Rule" id="MF_00942"/>
    </source>
</evidence>
<keyword evidence="13" id="KW-1185">Reference proteome</keyword>
<evidence type="ECO:0000256" key="3">
    <source>
        <dbReference type="ARBA" id="ARBA00022723"/>
    </source>
</evidence>
<dbReference type="Gene3D" id="1.10.1670.10">
    <property type="entry name" value="Helix-hairpin-Helix base-excision DNA repair enzymes (C-terminal)"/>
    <property type="match status" value="1"/>
</dbReference>
<dbReference type="Gene3D" id="1.10.340.30">
    <property type="entry name" value="Hypothetical protein, domain 2"/>
    <property type="match status" value="1"/>
</dbReference>
<dbReference type="GO" id="GO:0046872">
    <property type="term" value="F:metal ion binding"/>
    <property type="evidence" value="ECO:0007669"/>
    <property type="project" value="UniProtKB-KW"/>
</dbReference>
<dbReference type="FunFam" id="1.10.340.30:FF:000001">
    <property type="entry name" value="Endonuclease III"/>
    <property type="match status" value="1"/>
</dbReference>
<dbReference type="InterPro" id="IPR011257">
    <property type="entry name" value="DNA_glycosylase"/>
</dbReference>
<dbReference type="InterPro" id="IPR004036">
    <property type="entry name" value="Endonuclease-III-like_CS2"/>
</dbReference>
<dbReference type="CDD" id="cd00056">
    <property type="entry name" value="ENDO3c"/>
    <property type="match status" value="1"/>
</dbReference>
<organism evidence="12 13">
    <name type="scientific">Eremococcus coleocola ACS-139-V-Col8</name>
    <dbReference type="NCBI Taxonomy" id="908337"/>
    <lineage>
        <taxon>Bacteria</taxon>
        <taxon>Bacillati</taxon>
        <taxon>Bacillota</taxon>
        <taxon>Bacilli</taxon>
        <taxon>Lactobacillales</taxon>
        <taxon>Aerococcaceae</taxon>
        <taxon>Eremococcus</taxon>
    </lineage>
</organism>
<dbReference type="PROSITE" id="PS01155">
    <property type="entry name" value="ENDONUCLEASE_III_2"/>
    <property type="match status" value="1"/>
</dbReference>
<dbReference type="PANTHER" id="PTHR10359:SF18">
    <property type="entry name" value="ENDONUCLEASE III"/>
    <property type="match status" value="1"/>
</dbReference>
<feature type="domain" description="HhH-GPD" evidence="11">
    <location>
        <begin position="42"/>
        <end position="190"/>
    </location>
</feature>
<dbReference type="eggNOG" id="COG0177">
    <property type="taxonomic scope" value="Bacteria"/>
</dbReference>
<evidence type="ECO:0000313" key="13">
    <source>
        <dbReference type="Proteomes" id="UP000005990"/>
    </source>
</evidence>
<dbReference type="InterPro" id="IPR003265">
    <property type="entry name" value="HhH-GPD_domain"/>
</dbReference>
<name>E4KLU5_9LACT</name>
<evidence type="ECO:0000256" key="6">
    <source>
        <dbReference type="ARBA" id="ARBA00023004"/>
    </source>
</evidence>
<dbReference type="GO" id="GO:0006285">
    <property type="term" value="P:base-excision repair, AP site formation"/>
    <property type="evidence" value="ECO:0007669"/>
    <property type="project" value="TreeGrafter"/>
</dbReference>
<gene>
    <name evidence="10 12" type="primary">nth</name>
    <name evidence="12" type="ORF">HMPREF9257_0927</name>
</gene>
<evidence type="ECO:0000256" key="9">
    <source>
        <dbReference type="ARBA" id="ARBA00023295"/>
    </source>
</evidence>
<comment type="catalytic activity">
    <reaction evidence="10">
        <text>2'-deoxyribonucleotide-(2'-deoxyribose 5'-phosphate)-2'-deoxyribonucleotide-DNA = a 3'-end 2'-deoxyribonucleotide-(2,3-dehydro-2,3-deoxyribose 5'-phosphate)-DNA + a 5'-end 5'-phospho-2'-deoxyribonucleoside-DNA + H(+)</text>
        <dbReference type="Rhea" id="RHEA:66592"/>
        <dbReference type="Rhea" id="RHEA-COMP:13180"/>
        <dbReference type="Rhea" id="RHEA-COMP:16897"/>
        <dbReference type="Rhea" id="RHEA-COMP:17067"/>
        <dbReference type="ChEBI" id="CHEBI:15378"/>
        <dbReference type="ChEBI" id="CHEBI:136412"/>
        <dbReference type="ChEBI" id="CHEBI:157695"/>
        <dbReference type="ChEBI" id="CHEBI:167181"/>
        <dbReference type="EC" id="4.2.99.18"/>
    </reaction>
</comment>
<dbReference type="Pfam" id="PF00633">
    <property type="entry name" value="HHH"/>
    <property type="match status" value="1"/>
</dbReference>
<dbReference type="GO" id="GO:0003677">
    <property type="term" value="F:DNA binding"/>
    <property type="evidence" value="ECO:0007669"/>
    <property type="project" value="UniProtKB-UniRule"/>
</dbReference>
<keyword evidence="12" id="KW-0540">Nuclease</keyword>
<dbReference type="GO" id="GO:0019104">
    <property type="term" value="F:DNA N-glycosylase activity"/>
    <property type="evidence" value="ECO:0007669"/>
    <property type="project" value="UniProtKB-UniRule"/>
</dbReference>
<comment type="caution">
    <text evidence="12">The sequence shown here is derived from an EMBL/GenBank/DDBJ whole genome shotgun (WGS) entry which is preliminary data.</text>
</comment>
<dbReference type="InterPro" id="IPR023170">
    <property type="entry name" value="HhH_base_excis_C"/>
</dbReference>
<dbReference type="NCBIfam" id="TIGR01083">
    <property type="entry name" value="nth"/>
    <property type="match status" value="1"/>
</dbReference>
<comment type="cofactor">
    <cofactor evidence="10">
        <name>[4Fe-4S] cluster</name>
        <dbReference type="ChEBI" id="CHEBI:49883"/>
    </cofactor>
    <text evidence="10">Binds 1 [4Fe-4S] cluster.</text>
</comment>
<protein>
    <recommendedName>
        <fullName evidence="10">Endonuclease III</fullName>
        <ecNumber evidence="10">4.2.99.18</ecNumber>
    </recommendedName>
    <alternativeName>
        <fullName evidence="10">DNA-(apurinic or apyrimidinic site) lyase</fullName>
    </alternativeName>
</protein>
<dbReference type="SMART" id="SM00478">
    <property type="entry name" value="ENDO3c"/>
    <property type="match status" value="1"/>
</dbReference>
<dbReference type="HAMAP" id="MF_00942">
    <property type="entry name" value="Nth"/>
    <property type="match status" value="1"/>
</dbReference>
<keyword evidence="4 10" id="KW-0227">DNA damage</keyword>
<comment type="function">
    <text evidence="10">DNA repair enzyme that has both DNA N-glycosylase activity and AP-lyase activity. The DNA N-glycosylase activity releases various damaged pyrimidines from DNA by cleaving the N-glycosidic bond, leaving an AP (apurinic/apyrimidinic) site. The AP-lyase activity cleaves the phosphodiester bond 3' to the AP site by a beta-elimination, leaving a 3'-terminal unsaturated sugar and a product with a terminal 5'-phosphate.</text>
</comment>
<dbReference type="InterPro" id="IPR000445">
    <property type="entry name" value="HhH_motif"/>
</dbReference>
<keyword evidence="9 10" id="KW-0326">Glycosidase</keyword>
<evidence type="ECO:0000256" key="8">
    <source>
        <dbReference type="ARBA" id="ARBA00023204"/>
    </source>
</evidence>
<keyword evidence="5 10" id="KW-0378">Hydrolase</keyword>
<keyword evidence="6" id="KW-0408">Iron</keyword>
<accession>E4KLU5</accession>
<evidence type="ECO:0000256" key="7">
    <source>
        <dbReference type="ARBA" id="ARBA00023014"/>
    </source>
</evidence>
<keyword evidence="2" id="KW-0004">4Fe-4S</keyword>
<dbReference type="SUPFAM" id="SSF48150">
    <property type="entry name" value="DNA-glycosylase"/>
    <property type="match status" value="1"/>
</dbReference>
<reference evidence="12 13" key="1">
    <citation type="submission" date="2010-10" db="EMBL/GenBank/DDBJ databases">
        <authorList>
            <person name="Durkin A.S."/>
            <person name="Madupu R."/>
            <person name="Torralba M."/>
            <person name="Gillis M."/>
            <person name="Methe B."/>
            <person name="Sutton G."/>
            <person name="Nelson K.E."/>
        </authorList>
    </citation>
    <scope>NUCLEOTIDE SEQUENCE [LARGE SCALE GENOMIC DNA]</scope>
    <source>
        <strain evidence="12 13">ACS-139-V-Col8</strain>
    </source>
</reference>
<evidence type="ECO:0000313" key="12">
    <source>
        <dbReference type="EMBL" id="EFR32126.1"/>
    </source>
</evidence>
<evidence type="ECO:0000259" key="11">
    <source>
        <dbReference type="SMART" id="SM00478"/>
    </source>
</evidence>
<evidence type="ECO:0000256" key="1">
    <source>
        <dbReference type="ARBA" id="ARBA00008343"/>
    </source>
</evidence>
<dbReference type="STRING" id="908337.HMPREF9257_0927"/>
<keyword evidence="12" id="KW-0255">Endonuclease</keyword>
<dbReference type="PANTHER" id="PTHR10359">
    <property type="entry name" value="A/G-SPECIFIC ADENINE GLYCOSYLASE/ENDONUCLEASE III"/>
    <property type="match status" value="1"/>
</dbReference>
<dbReference type="EC" id="4.2.99.18" evidence="10"/>
<comment type="caution">
    <text evidence="10">Lacks conserved residue(s) required for the propagation of feature annotation.</text>
</comment>
<comment type="similarity">
    <text evidence="1 10">Belongs to the Nth/MutY family.</text>
</comment>
<keyword evidence="3" id="KW-0479">Metal-binding</keyword>
<dbReference type="GO" id="GO:0140078">
    <property type="term" value="F:class I DNA-(apurinic or apyrimidinic site) endonuclease activity"/>
    <property type="evidence" value="ECO:0007669"/>
    <property type="project" value="UniProtKB-EC"/>
</dbReference>
<keyword evidence="10 12" id="KW-0456">Lyase</keyword>